<dbReference type="GO" id="GO:0015499">
    <property type="term" value="F:formate transmembrane transporter activity"/>
    <property type="evidence" value="ECO:0007669"/>
    <property type="project" value="TreeGrafter"/>
</dbReference>
<dbReference type="RefSeq" id="WP_066840245.1">
    <property type="nucleotide sequence ID" value="NZ_LSTQ01000024.1"/>
</dbReference>
<name>A0A177IAV2_9CORY</name>
<dbReference type="AlphaFoldDB" id="A0A177IAV2"/>
<evidence type="ECO:0000313" key="6">
    <source>
        <dbReference type="EMBL" id="OAH25932.1"/>
    </source>
</evidence>
<dbReference type="PANTHER" id="PTHR30520:SF8">
    <property type="entry name" value="NITRITE TRANSPORTER NIRC"/>
    <property type="match status" value="1"/>
</dbReference>
<dbReference type="STRING" id="1705.CA21670_01815"/>
<feature type="transmembrane region" description="Helical" evidence="5">
    <location>
        <begin position="30"/>
        <end position="50"/>
    </location>
</feature>
<feature type="transmembrane region" description="Helical" evidence="5">
    <location>
        <begin position="151"/>
        <end position="175"/>
    </location>
</feature>
<evidence type="ECO:0000313" key="7">
    <source>
        <dbReference type="Proteomes" id="UP000076947"/>
    </source>
</evidence>
<keyword evidence="7" id="KW-1185">Reference proteome</keyword>
<keyword evidence="2 5" id="KW-0812">Transmembrane</keyword>
<keyword evidence="3 5" id="KW-1133">Transmembrane helix</keyword>
<feature type="transmembrane region" description="Helical" evidence="5">
    <location>
        <begin position="232"/>
        <end position="252"/>
    </location>
</feature>
<dbReference type="Gene3D" id="1.20.1080.10">
    <property type="entry name" value="Glycerol uptake facilitator protein"/>
    <property type="match status" value="1"/>
</dbReference>
<protein>
    <submittedName>
        <fullName evidence="6">Transporter</fullName>
    </submittedName>
</protein>
<dbReference type="InterPro" id="IPR000292">
    <property type="entry name" value="For/NO2_transpt"/>
</dbReference>
<feature type="transmembrane region" description="Helical" evidence="5">
    <location>
        <begin position="102"/>
        <end position="131"/>
    </location>
</feature>
<evidence type="ECO:0000256" key="1">
    <source>
        <dbReference type="ARBA" id="ARBA00004141"/>
    </source>
</evidence>
<dbReference type="GO" id="GO:0005886">
    <property type="term" value="C:plasma membrane"/>
    <property type="evidence" value="ECO:0007669"/>
    <property type="project" value="TreeGrafter"/>
</dbReference>
<evidence type="ECO:0000256" key="3">
    <source>
        <dbReference type="ARBA" id="ARBA00022989"/>
    </source>
</evidence>
<proteinExistence type="predicted"/>
<dbReference type="Proteomes" id="UP000076947">
    <property type="component" value="Unassembled WGS sequence"/>
</dbReference>
<dbReference type="Pfam" id="PF01226">
    <property type="entry name" value="Form_Nir_trans"/>
    <property type="match status" value="1"/>
</dbReference>
<gene>
    <name evidence="6" type="ORF">AYJ05_00290</name>
</gene>
<evidence type="ECO:0000256" key="5">
    <source>
        <dbReference type="SAM" id="Phobius"/>
    </source>
</evidence>
<organism evidence="6 7">
    <name type="scientific">Corynebacterium stationis</name>
    <dbReference type="NCBI Taxonomy" id="1705"/>
    <lineage>
        <taxon>Bacteria</taxon>
        <taxon>Bacillati</taxon>
        <taxon>Actinomycetota</taxon>
        <taxon>Actinomycetes</taxon>
        <taxon>Mycobacteriales</taxon>
        <taxon>Corynebacteriaceae</taxon>
        <taxon>Corynebacterium</taxon>
    </lineage>
</organism>
<dbReference type="InterPro" id="IPR023271">
    <property type="entry name" value="Aquaporin-like"/>
</dbReference>
<accession>A0A177IAV2</accession>
<comment type="subcellular location">
    <subcellularLocation>
        <location evidence="1">Membrane</location>
        <topology evidence="1">Multi-pass membrane protein</topology>
    </subcellularLocation>
</comment>
<dbReference type="EMBL" id="LSTQ01000024">
    <property type="protein sequence ID" value="OAH25932.1"/>
    <property type="molecule type" value="Genomic_DNA"/>
</dbReference>
<keyword evidence="4 5" id="KW-0472">Membrane</keyword>
<sequence>MSLNESVAAAVDKKVILFDQDQPRFLTRGVLAGAYLALGTAFAGAAGHAVEQLAPGLGAMVFAALFGLGLFAIVVLGAELATGSMMFFSYAAATKQVRWGKAVWIVFLTTVYNLIGVILIGAALGVSAKFADMDPSHLLSTISSGKVEKSVQGMLVEAMVANFVVNMAIIGGILSQEVVSKFFAIVPIIAIFVGLSTEHVVANFCVMVITLFASDPIPAAMTVGSVSLNWVVVWAGNFLGGGILMGGVYAWLNKGPREYRD</sequence>
<dbReference type="OrthoDB" id="9786493at2"/>
<comment type="caution">
    <text evidence="6">The sequence shown here is derived from an EMBL/GenBank/DDBJ whole genome shotgun (WGS) entry which is preliminary data.</text>
</comment>
<feature type="transmembrane region" description="Helical" evidence="5">
    <location>
        <begin position="182"/>
        <end position="212"/>
    </location>
</feature>
<evidence type="ECO:0000256" key="2">
    <source>
        <dbReference type="ARBA" id="ARBA00022692"/>
    </source>
</evidence>
<reference evidence="7" key="1">
    <citation type="submission" date="2016-02" db="EMBL/GenBank/DDBJ databases">
        <authorList>
            <person name="Kaur G."/>
            <person name="Nair G.R."/>
            <person name="Mayilraj S."/>
        </authorList>
    </citation>
    <scope>NUCLEOTIDE SEQUENCE [LARGE SCALE GENOMIC DNA]</scope>
    <source>
        <strain evidence="7">GA-15</strain>
    </source>
</reference>
<evidence type="ECO:0000256" key="4">
    <source>
        <dbReference type="ARBA" id="ARBA00023136"/>
    </source>
</evidence>
<feature type="transmembrane region" description="Helical" evidence="5">
    <location>
        <begin position="56"/>
        <end position="81"/>
    </location>
</feature>
<dbReference type="PANTHER" id="PTHR30520">
    <property type="entry name" value="FORMATE TRANSPORTER-RELATED"/>
    <property type="match status" value="1"/>
</dbReference>